<keyword evidence="2" id="KW-1185">Reference proteome</keyword>
<reference evidence="1 2" key="1">
    <citation type="submission" date="2023-10" db="EMBL/GenBank/DDBJ databases">
        <title>The complete genome sequence of Methanoculleus palmolei DSM 4273.</title>
        <authorList>
            <person name="Lai S.-J."/>
            <person name="You Y.-T."/>
            <person name="Chen S.-C."/>
        </authorList>
    </citation>
    <scope>NUCLEOTIDE SEQUENCE [LARGE SCALE GENOMIC DNA]</scope>
    <source>
        <strain evidence="1 2">DSM 4273</strain>
    </source>
</reference>
<proteinExistence type="predicted"/>
<evidence type="ECO:0000313" key="1">
    <source>
        <dbReference type="EMBL" id="WOX55574.1"/>
    </source>
</evidence>
<accession>A0ABD8A7T3</accession>
<organism evidence="1 2">
    <name type="scientific">Methanoculleus palmolei</name>
    <dbReference type="NCBI Taxonomy" id="72612"/>
    <lineage>
        <taxon>Archaea</taxon>
        <taxon>Methanobacteriati</taxon>
        <taxon>Methanobacteriota</taxon>
        <taxon>Stenosarchaea group</taxon>
        <taxon>Methanomicrobia</taxon>
        <taxon>Methanomicrobiales</taxon>
        <taxon>Methanomicrobiaceae</taxon>
        <taxon>Methanoculleus</taxon>
    </lineage>
</organism>
<protein>
    <submittedName>
        <fullName evidence="1">Uncharacterized protein</fullName>
    </submittedName>
</protein>
<dbReference type="EMBL" id="CP137641">
    <property type="protein sequence ID" value="WOX55574.1"/>
    <property type="molecule type" value="Genomic_DNA"/>
</dbReference>
<dbReference type="AlphaFoldDB" id="A0ABD8A7T3"/>
<evidence type="ECO:0000313" key="2">
    <source>
        <dbReference type="Proteomes" id="UP001626603"/>
    </source>
</evidence>
<name>A0ABD8A7T3_9EURY</name>
<gene>
    <name evidence="1" type="ORF">R6Y95_08895</name>
</gene>
<sequence length="89" mass="9848">MENSKRDVATAHLPLHLRKWPGGTACDDGRSNRDAYEGFDSMNVAGCPRCGADGIKIGRTLLPEGDEAYEQYCCLKCGHGFMLKEREKV</sequence>
<dbReference type="Proteomes" id="UP001626603">
    <property type="component" value="Chromosome"/>
</dbReference>